<gene>
    <name evidence="1" type="ORF">CTI12_AA138410</name>
</gene>
<dbReference type="EMBL" id="PKPP01000989">
    <property type="protein sequence ID" value="PWA86716.1"/>
    <property type="molecule type" value="Genomic_DNA"/>
</dbReference>
<protein>
    <submittedName>
        <fullName evidence="1">Uncharacterized protein</fullName>
    </submittedName>
</protein>
<proteinExistence type="predicted"/>
<reference evidence="1 2" key="1">
    <citation type="journal article" date="2018" name="Mol. Plant">
        <title>The genome of Artemisia annua provides insight into the evolution of Asteraceae family and artemisinin biosynthesis.</title>
        <authorList>
            <person name="Shen Q."/>
            <person name="Zhang L."/>
            <person name="Liao Z."/>
            <person name="Wang S."/>
            <person name="Yan T."/>
            <person name="Shi P."/>
            <person name="Liu M."/>
            <person name="Fu X."/>
            <person name="Pan Q."/>
            <person name="Wang Y."/>
            <person name="Lv Z."/>
            <person name="Lu X."/>
            <person name="Zhang F."/>
            <person name="Jiang W."/>
            <person name="Ma Y."/>
            <person name="Chen M."/>
            <person name="Hao X."/>
            <person name="Li L."/>
            <person name="Tang Y."/>
            <person name="Lv G."/>
            <person name="Zhou Y."/>
            <person name="Sun X."/>
            <person name="Brodelius P.E."/>
            <person name="Rose J.K.C."/>
            <person name="Tang K."/>
        </authorList>
    </citation>
    <scope>NUCLEOTIDE SEQUENCE [LARGE SCALE GENOMIC DNA]</scope>
    <source>
        <strain evidence="2">cv. Huhao1</strain>
        <tissue evidence="1">Leaf</tissue>
    </source>
</reference>
<sequence>MASDNNIFPLGSQSARTVPNIIFHLDLAVKNLEAYLKVKVRDLENKANIIKKLRKSYDNIKHLNNWVAGEPVLLGAARELVHTQVRNQHRAEMVQFFLEPVVVAEALHLALAAAAAVLPGYC</sequence>
<comment type="caution">
    <text evidence="1">The sequence shown here is derived from an EMBL/GenBank/DDBJ whole genome shotgun (WGS) entry which is preliminary data.</text>
</comment>
<name>A0A2U1PLS8_ARTAN</name>
<keyword evidence="2" id="KW-1185">Reference proteome</keyword>
<evidence type="ECO:0000313" key="1">
    <source>
        <dbReference type="EMBL" id="PWA86716.1"/>
    </source>
</evidence>
<dbReference type="AlphaFoldDB" id="A0A2U1PLS8"/>
<organism evidence="1 2">
    <name type="scientific">Artemisia annua</name>
    <name type="common">Sweet wormwood</name>
    <dbReference type="NCBI Taxonomy" id="35608"/>
    <lineage>
        <taxon>Eukaryota</taxon>
        <taxon>Viridiplantae</taxon>
        <taxon>Streptophyta</taxon>
        <taxon>Embryophyta</taxon>
        <taxon>Tracheophyta</taxon>
        <taxon>Spermatophyta</taxon>
        <taxon>Magnoliopsida</taxon>
        <taxon>eudicotyledons</taxon>
        <taxon>Gunneridae</taxon>
        <taxon>Pentapetalae</taxon>
        <taxon>asterids</taxon>
        <taxon>campanulids</taxon>
        <taxon>Asterales</taxon>
        <taxon>Asteraceae</taxon>
        <taxon>Asteroideae</taxon>
        <taxon>Anthemideae</taxon>
        <taxon>Artemisiinae</taxon>
        <taxon>Artemisia</taxon>
    </lineage>
</organism>
<evidence type="ECO:0000313" key="2">
    <source>
        <dbReference type="Proteomes" id="UP000245207"/>
    </source>
</evidence>
<dbReference type="Proteomes" id="UP000245207">
    <property type="component" value="Unassembled WGS sequence"/>
</dbReference>
<accession>A0A2U1PLS8</accession>